<organism evidence="2 3">
    <name type="scientific">Plectus sambesii</name>
    <dbReference type="NCBI Taxonomy" id="2011161"/>
    <lineage>
        <taxon>Eukaryota</taxon>
        <taxon>Metazoa</taxon>
        <taxon>Ecdysozoa</taxon>
        <taxon>Nematoda</taxon>
        <taxon>Chromadorea</taxon>
        <taxon>Plectida</taxon>
        <taxon>Plectina</taxon>
        <taxon>Plectoidea</taxon>
        <taxon>Plectidae</taxon>
        <taxon>Plectus</taxon>
    </lineage>
</organism>
<proteinExistence type="predicted"/>
<keyword evidence="2" id="KW-1185">Reference proteome</keyword>
<reference evidence="3" key="1">
    <citation type="submission" date="2022-11" db="UniProtKB">
        <authorList>
            <consortium name="WormBaseParasite"/>
        </authorList>
    </citation>
    <scope>IDENTIFICATION</scope>
</reference>
<protein>
    <submittedName>
        <fullName evidence="3">Uncharacterized protein</fullName>
    </submittedName>
</protein>
<feature type="compositionally biased region" description="Low complexity" evidence="1">
    <location>
        <begin position="51"/>
        <end position="74"/>
    </location>
</feature>
<dbReference type="WBParaSite" id="PSAMB.scaffold4119size15633.g23479.t1">
    <property type="protein sequence ID" value="PSAMB.scaffold4119size15633.g23479.t1"/>
    <property type="gene ID" value="PSAMB.scaffold4119size15633.g23479"/>
</dbReference>
<evidence type="ECO:0000256" key="1">
    <source>
        <dbReference type="SAM" id="MobiDB-lite"/>
    </source>
</evidence>
<accession>A0A914WII6</accession>
<feature type="region of interest" description="Disordered" evidence="1">
    <location>
        <begin position="44"/>
        <end position="103"/>
    </location>
</feature>
<feature type="region of interest" description="Disordered" evidence="1">
    <location>
        <begin position="1"/>
        <end position="30"/>
    </location>
</feature>
<dbReference type="Proteomes" id="UP000887566">
    <property type="component" value="Unplaced"/>
</dbReference>
<evidence type="ECO:0000313" key="2">
    <source>
        <dbReference type="Proteomes" id="UP000887566"/>
    </source>
</evidence>
<evidence type="ECO:0000313" key="3">
    <source>
        <dbReference type="WBParaSite" id="PSAMB.scaffold4119size15633.g23479.t1"/>
    </source>
</evidence>
<feature type="compositionally biased region" description="Low complexity" evidence="1">
    <location>
        <begin position="14"/>
        <end position="27"/>
    </location>
</feature>
<sequence>MKEGDDSPLGRGGDNSSSGDHGSSRRGTTTALVDAQMATTATALLHDGPNRAAGECRSSSAASSSRLGAAVGVSRTDGWPTARQAGSSQPVSASIYRSLADAH</sequence>
<dbReference type="AlphaFoldDB" id="A0A914WII6"/>
<name>A0A914WII6_9BILA</name>